<sequence length="145" mass="15324">MQPRGNSLGCGSTPSGSALAARNASASPGRFSIMVSRTTFRRASAPSGLVYGLSVLVDCTMPASSAACCQFRSDALMPKYVCAASCTPNELLPNETRFKYRVRISDFVKVLSSVSAIRISRSLRAGVVSTAARFSASVWAVTSSW</sequence>
<accession>A0A0T7PC80</accession>
<dbReference type="Proteomes" id="UP000039217">
    <property type="component" value="Unassembled WGS sequence"/>
</dbReference>
<dbReference type="Proteomes" id="UP000050164">
    <property type="component" value="Unassembled WGS sequence"/>
</dbReference>
<dbReference type="EMBL" id="CSAE01000328">
    <property type="protein sequence ID" value="COW11307.1"/>
    <property type="molecule type" value="Genomic_DNA"/>
</dbReference>
<evidence type="ECO:0000256" key="1">
    <source>
        <dbReference type="SAM" id="MobiDB-lite"/>
    </source>
</evidence>
<dbReference type="AlphaFoldDB" id="A0A0T7PC80"/>
<evidence type="ECO:0000313" key="6">
    <source>
        <dbReference type="Proteomes" id="UP000038802"/>
    </source>
</evidence>
<dbReference type="EMBL" id="CNFT01000835">
    <property type="protein sequence ID" value="CKS42333.1"/>
    <property type="molecule type" value="Genomic_DNA"/>
</dbReference>
<evidence type="ECO:0000313" key="9">
    <source>
        <dbReference type="Proteomes" id="UP000050164"/>
    </source>
</evidence>
<reference evidence="6 7" key="2">
    <citation type="submission" date="2015-03" db="EMBL/GenBank/DDBJ databases">
        <authorList>
            <consortium name="Pathogen Informatics"/>
        </authorList>
    </citation>
    <scope>NUCLEOTIDE SEQUENCE [LARGE SCALE GENOMIC DNA]</scope>
    <source>
        <strain evidence="3 9">Bir 185</strain>
        <strain evidence="2 8">C09601061</strain>
        <strain evidence="4 7">D00501624</strain>
        <strain evidence="6">K00500041</strain>
    </source>
</reference>
<evidence type="ECO:0000313" key="5">
    <source>
        <dbReference type="EMBL" id="COW11307.1"/>
    </source>
</evidence>
<evidence type="ECO:0000313" key="7">
    <source>
        <dbReference type="Proteomes" id="UP000039217"/>
    </source>
</evidence>
<dbReference type="Proteomes" id="UP000046680">
    <property type="component" value="Unassembled WGS sequence"/>
</dbReference>
<gene>
    <name evidence="2" type="ORF">ERS007657_00551</name>
    <name evidence="4" type="ORF">ERS007661_00746</name>
    <name evidence="5" type="ORF">ERS007703_02795</name>
    <name evidence="3" type="ORF">ERS027659_03082</name>
</gene>
<protein>
    <submittedName>
        <fullName evidence="5">Uncharacterized protein</fullName>
    </submittedName>
</protein>
<organism evidence="5 6">
    <name type="scientific">Mycobacterium tuberculosis</name>
    <dbReference type="NCBI Taxonomy" id="1773"/>
    <lineage>
        <taxon>Bacteria</taxon>
        <taxon>Bacillati</taxon>
        <taxon>Actinomycetota</taxon>
        <taxon>Actinomycetes</taxon>
        <taxon>Mycobacteriales</taxon>
        <taxon>Mycobacteriaceae</taxon>
        <taxon>Mycobacterium</taxon>
        <taxon>Mycobacterium tuberculosis complex</taxon>
    </lineage>
</organism>
<feature type="region of interest" description="Disordered" evidence="1">
    <location>
        <begin position="1"/>
        <end position="21"/>
    </location>
</feature>
<dbReference type="Proteomes" id="UP000038802">
    <property type="component" value="Unassembled WGS sequence"/>
</dbReference>
<evidence type="ECO:0000313" key="4">
    <source>
        <dbReference type="EMBL" id="CNU48556.1"/>
    </source>
</evidence>
<reference evidence="5" key="1">
    <citation type="submission" date="2015-03" db="EMBL/GenBank/DDBJ databases">
        <authorList>
            <person name="Murphy D."/>
        </authorList>
    </citation>
    <scope>NUCLEOTIDE SEQUENCE [LARGE SCALE GENOMIC DNA]</scope>
    <source>
        <strain evidence="5">K00500041</strain>
    </source>
</reference>
<evidence type="ECO:0000313" key="8">
    <source>
        <dbReference type="Proteomes" id="UP000046680"/>
    </source>
</evidence>
<evidence type="ECO:0000313" key="3">
    <source>
        <dbReference type="EMBL" id="CKS42333.1"/>
    </source>
</evidence>
<dbReference type="EMBL" id="CQQC01000164">
    <property type="protein sequence ID" value="CNU48556.1"/>
    <property type="molecule type" value="Genomic_DNA"/>
</dbReference>
<name>A0A0T7PC80_MYCTX</name>
<proteinExistence type="predicted"/>
<dbReference type="EMBL" id="CGCX01000123">
    <property type="protein sequence ID" value="CFR67708.1"/>
    <property type="molecule type" value="Genomic_DNA"/>
</dbReference>
<evidence type="ECO:0000313" key="2">
    <source>
        <dbReference type="EMBL" id="CFR67708.1"/>
    </source>
</evidence>